<feature type="transmembrane region" description="Helical" evidence="7">
    <location>
        <begin position="98"/>
        <end position="117"/>
    </location>
</feature>
<dbReference type="CDD" id="cd06261">
    <property type="entry name" value="TM_PBP2"/>
    <property type="match status" value="1"/>
</dbReference>
<dbReference type="InterPro" id="IPR035906">
    <property type="entry name" value="MetI-like_sf"/>
</dbReference>
<keyword evidence="10" id="KW-1185">Reference proteome</keyword>
<evidence type="ECO:0000256" key="3">
    <source>
        <dbReference type="ARBA" id="ARBA00022475"/>
    </source>
</evidence>
<dbReference type="Pfam" id="PF19300">
    <property type="entry name" value="BPD_transp_1_N"/>
    <property type="match status" value="1"/>
</dbReference>
<name>A0A9X5BI10_9FIRM</name>
<keyword evidence="6 7" id="KW-0472">Membrane</keyword>
<dbReference type="Proteomes" id="UP001154420">
    <property type="component" value="Unassembled WGS sequence"/>
</dbReference>
<dbReference type="SUPFAM" id="SSF161098">
    <property type="entry name" value="MetI-like"/>
    <property type="match status" value="1"/>
</dbReference>
<protein>
    <submittedName>
        <fullName evidence="9">ABC transporter permease</fullName>
    </submittedName>
</protein>
<dbReference type="AlphaFoldDB" id="A0A9X5BI10"/>
<feature type="transmembrane region" description="Helical" evidence="7">
    <location>
        <begin position="174"/>
        <end position="193"/>
    </location>
</feature>
<dbReference type="InterPro" id="IPR045621">
    <property type="entry name" value="BPD_transp_1_N"/>
</dbReference>
<evidence type="ECO:0000256" key="5">
    <source>
        <dbReference type="ARBA" id="ARBA00022989"/>
    </source>
</evidence>
<comment type="subcellular location">
    <subcellularLocation>
        <location evidence="1 7">Cell membrane</location>
        <topology evidence="1 7">Multi-pass membrane protein</topology>
    </subcellularLocation>
</comment>
<evidence type="ECO:0000256" key="6">
    <source>
        <dbReference type="ARBA" id="ARBA00023136"/>
    </source>
</evidence>
<gene>
    <name evidence="9" type="ORF">D5281_15625</name>
</gene>
<evidence type="ECO:0000313" key="10">
    <source>
        <dbReference type="Proteomes" id="UP001154420"/>
    </source>
</evidence>
<organism evidence="9 10">
    <name type="scientific">Parablautia muri</name>
    <dbReference type="NCBI Taxonomy" id="2320879"/>
    <lineage>
        <taxon>Bacteria</taxon>
        <taxon>Bacillati</taxon>
        <taxon>Bacillota</taxon>
        <taxon>Clostridia</taxon>
        <taxon>Lachnospirales</taxon>
        <taxon>Lachnospiraceae</taxon>
        <taxon>Parablautia</taxon>
    </lineage>
</organism>
<evidence type="ECO:0000259" key="8">
    <source>
        <dbReference type="PROSITE" id="PS50928"/>
    </source>
</evidence>
<dbReference type="GO" id="GO:0005886">
    <property type="term" value="C:plasma membrane"/>
    <property type="evidence" value="ECO:0007669"/>
    <property type="project" value="UniProtKB-SubCell"/>
</dbReference>
<dbReference type="OrthoDB" id="9806409at2"/>
<proteinExistence type="inferred from homology"/>
<keyword evidence="3" id="KW-1003">Cell membrane</keyword>
<dbReference type="GO" id="GO:0055085">
    <property type="term" value="P:transmembrane transport"/>
    <property type="evidence" value="ECO:0007669"/>
    <property type="project" value="InterPro"/>
</dbReference>
<comment type="similarity">
    <text evidence="7">Belongs to the binding-protein-dependent transport system permease family.</text>
</comment>
<feature type="domain" description="ABC transmembrane type-1" evidence="8">
    <location>
        <begin position="92"/>
        <end position="301"/>
    </location>
</feature>
<reference evidence="9" key="1">
    <citation type="submission" date="2018-09" db="EMBL/GenBank/DDBJ databases">
        <title>Murine metabolic-syndrome-specific gut microbial biobank.</title>
        <authorList>
            <person name="Liu C."/>
        </authorList>
    </citation>
    <scope>NUCLEOTIDE SEQUENCE</scope>
    <source>
        <strain evidence="9">D42-62</strain>
    </source>
</reference>
<evidence type="ECO:0000256" key="4">
    <source>
        <dbReference type="ARBA" id="ARBA00022692"/>
    </source>
</evidence>
<feature type="transmembrane region" description="Helical" evidence="7">
    <location>
        <begin position="7"/>
        <end position="27"/>
    </location>
</feature>
<evidence type="ECO:0000256" key="7">
    <source>
        <dbReference type="RuleBase" id="RU363032"/>
    </source>
</evidence>
<feature type="transmembrane region" description="Helical" evidence="7">
    <location>
        <begin position="233"/>
        <end position="263"/>
    </location>
</feature>
<keyword evidence="5 7" id="KW-1133">Transmembrane helix</keyword>
<feature type="transmembrane region" description="Helical" evidence="7">
    <location>
        <begin position="129"/>
        <end position="154"/>
    </location>
</feature>
<evidence type="ECO:0000313" key="9">
    <source>
        <dbReference type="EMBL" id="NBJ93977.1"/>
    </source>
</evidence>
<dbReference type="Pfam" id="PF00528">
    <property type="entry name" value="BPD_transp_1"/>
    <property type="match status" value="1"/>
</dbReference>
<dbReference type="PANTHER" id="PTHR43163">
    <property type="entry name" value="DIPEPTIDE TRANSPORT SYSTEM PERMEASE PROTEIN DPPB-RELATED"/>
    <property type="match status" value="1"/>
</dbReference>
<dbReference type="InterPro" id="IPR000515">
    <property type="entry name" value="MetI-like"/>
</dbReference>
<dbReference type="PROSITE" id="PS50928">
    <property type="entry name" value="ABC_TM1"/>
    <property type="match status" value="1"/>
</dbReference>
<feature type="transmembrane region" description="Helical" evidence="7">
    <location>
        <begin position="283"/>
        <end position="304"/>
    </location>
</feature>
<comment type="caution">
    <text evidence="9">The sequence shown here is derived from an EMBL/GenBank/DDBJ whole genome shotgun (WGS) entry which is preliminary data.</text>
</comment>
<sequence length="311" mass="34252">MIGRRIVQSVIVIFIVTLIVFLLNQMVPGDPIVNFLGPNATEEQIEYYTQLFGYDQPVLVQYFKWIQGLFRGEMGRSVALQMEISDILFERLKVTLSMVFPAFILAVALGVTLGITAAKKRGSIFDSVISFFANIGMSMPMFWFGMILILIFALKLGILPTSGFTAFSEGAGEWASHIILPVIVLAMGPLAQFTRQTRSSMLEVIRQDYVMTARAKGISQKAITFKHQLRNAFIPIITVMGMSLGGMIGGTVLVESIFVVPGLGTLMISSIKSRDFMVVQNGVLVIAIAVALCNLIVDILYGVIDPRIRND</sequence>
<dbReference type="EMBL" id="QZDT01000027">
    <property type="protein sequence ID" value="NBJ93977.1"/>
    <property type="molecule type" value="Genomic_DNA"/>
</dbReference>
<accession>A0A9X5BI10</accession>
<dbReference type="PANTHER" id="PTHR43163:SF6">
    <property type="entry name" value="DIPEPTIDE TRANSPORT SYSTEM PERMEASE PROTEIN DPPB-RELATED"/>
    <property type="match status" value="1"/>
</dbReference>
<keyword evidence="2 7" id="KW-0813">Transport</keyword>
<keyword evidence="4 7" id="KW-0812">Transmembrane</keyword>
<evidence type="ECO:0000256" key="2">
    <source>
        <dbReference type="ARBA" id="ARBA00022448"/>
    </source>
</evidence>
<dbReference type="Gene3D" id="1.10.3720.10">
    <property type="entry name" value="MetI-like"/>
    <property type="match status" value="1"/>
</dbReference>
<evidence type="ECO:0000256" key="1">
    <source>
        <dbReference type="ARBA" id="ARBA00004651"/>
    </source>
</evidence>